<accession>A0A1H3B442</accession>
<evidence type="ECO:0000256" key="4">
    <source>
        <dbReference type="ARBA" id="ARBA00022692"/>
    </source>
</evidence>
<feature type="domain" description="SSD" evidence="8">
    <location>
        <begin position="237"/>
        <end position="334"/>
    </location>
</feature>
<feature type="transmembrane region" description="Helical" evidence="7">
    <location>
        <begin position="924"/>
        <end position="943"/>
    </location>
</feature>
<feature type="transmembrane region" description="Helical" evidence="7">
    <location>
        <begin position="6"/>
        <end position="24"/>
    </location>
</feature>
<keyword evidence="3" id="KW-1003">Cell membrane</keyword>
<feature type="transmembrane region" description="Helical" evidence="7">
    <location>
        <begin position="282"/>
        <end position="303"/>
    </location>
</feature>
<keyword evidence="10" id="KW-1185">Reference proteome</keyword>
<dbReference type="PROSITE" id="PS50156">
    <property type="entry name" value="SSD"/>
    <property type="match status" value="1"/>
</dbReference>
<evidence type="ECO:0000256" key="6">
    <source>
        <dbReference type="ARBA" id="ARBA00023136"/>
    </source>
</evidence>
<dbReference type="Gene3D" id="1.10.287.950">
    <property type="entry name" value="Methyl-accepting chemotaxis protein"/>
    <property type="match status" value="1"/>
</dbReference>
<comment type="similarity">
    <text evidence="2">Belongs to the resistance-nodulation-cell division (RND) (TC 2.A.6) family. MmpL subfamily.</text>
</comment>
<evidence type="ECO:0000256" key="2">
    <source>
        <dbReference type="ARBA" id="ARBA00010157"/>
    </source>
</evidence>
<keyword evidence="4 7" id="KW-0812">Transmembrane</keyword>
<dbReference type="PANTHER" id="PTHR33406:SF6">
    <property type="entry name" value="MEMBRANE PROTEIN YDGH-RELATED"/>
    <property type="match status" value="1"/>
</dbReference>
<dbReference type="Gene3D" id="1.20.1640.10">
    <property type="entry name" value="Multidrug efflux transporter AcrB transmembrane domain"/>
    <property type="match status" value="2"/>
</dbReference>
<evidence type="ECO:0000259" key="8">
    <source>
        <dbReference type="PROSITE" id="PS50156"/>
    </source>
</evidence>
<feature type="transmembrane region" description="Helical" evidence="7">
    <location>
        <begin position="309"/>
        <end position="332"/>
    </location>
</feature>
<feature type="transmembrane region" description="Helical" evidence="7">
    <location>
        <begin position="989"/>
        <end position="1013"/>
    </location>
</feature>
<dbReference type="SUPFAM" id="SSF82866">
    <property type="entry name" value="Multidrug efflux transporter AcrB transmembrane domain"/>
    <property type="match status" value="2"/>
</dbReference>
<evidence type="ECO:0000256" key="5">
    <source>
        <dbReference type="ARBA" id="ARBA00022989"/>
    </source>
</evidence>
<dbReference type="GO" id="GO:0005886">
    <property type="term" value="C:plasma membrane"/>
    <property type="evidence" value="ECO:0007669"/>
    <property type="project" value="UniProtKB-SubCell"/>
</dbReference>
<dbReference type="InterPro" id="IPR004869">
    <property type="entry name" value="MMPL_dom"/>
</dbReference>
<dbReference type="Proteomes" id="UP000198534">
    <property type="component" value="Unassembled WGS sequence"/>
</dbReference>
<evidence type="ECO:0000256" key="3">
    <source>
        <dbReference type="ARBA" id="ARBA00022475"/>
    </source>
</evidence>
<feature type="transmembrane region" description="Helical" evidence="7">
    <location>
        <begin position="184"/>
        <end position="213"/>
    </location>
</feature>
<feature type="transmembrane region" description="Helical" evidence="7">
    <location>
        <begin position="862"/>
        <end position="881"/>
    </location>
</feature>
<dbReference type="PANTHER" id="PTHR33406">
    <property type="entry name" value="MEMBRANE PROTEIN MJ1562-RELATED"/>
    <property type="match status" value="1"/>
</dbReference>
<protein>
    <submittedName>
        <fullName evidence="9">Putative drug exporter of the RND superfamily</fullName>
    </submittedName>
</protein>
<dbReference type="AlphaFoldDB" id="A0A1H3B442"/>
<dbReference type="Pfam" id="PF03176">
    <property type="entry name" value="MMPL"/>
    <property type="match status" value="2"/>
</dbReference>
<dbReference type="STRING" id="1048340.SAMN05444487_11523"/>
<gene>
    <name evidence="9" type="ORF">SAMN05444487_11523</name>
</gene>
<proteinExistence type="inferred from homology"/>
<sequence>MRTVLRYKWVVLIAWVAMVILSIVTMPDLGQMTRESEPKIHAKYSSQMANNLKKEMSNSSKNSKDVDILVVFHSDKPLTKNELSEIEKGVDNLESNKKLGVSNVITHFNEKELKDQFVSKDKSTVMTLFTVNRSGKQLSDVREDVRGALKSVSVDHYLTGNKLIQDDFGQTTLKGVKKTETITVAFIIVVLIAVFRSPVAPVISLLSVGISYITSLAVVAHMVQWWDFPFANFTQIFLILVLFGIGTDYNILLFARFKEELSQRKSISESIVVTYQTAGKTVFYSAIAVFIGFSCLAFAKFSVYQAGVAVAVGVLFLIASLLTVVPFFMSVLGMKMFWPVKKVKGKVNSRIWPALSSFSYRRPLLGLLIVALITVPILFFHQGKLSYNSLDEVDNSYESLKGFNIVAKEFTPGQTMPVEVVLKSDKKLDSSEALAFIDEVTNSLRRVPEVDTVYGPTQPKGNPIEAAYVNKQTKKTNEGIGKAEKGTEQINSGLKKILAKMNAGSKDMSQVDQLYKGTKAAQQGVQEVGKASKQIQAGLDKGASGAEELNTGLTKMRSGVEILVANTSKLNSGYNSLYAGYKKLGDGANRLQSLMDQIKPLAAGVKVQVYGLNPQGPGEQAKVAALKEKVNPLDAQVKILDNGLQELNVGFTGINSRFAEANAGLNKITTEQKKLLAGLTQMEQGSRALAAGLKKGSAGEAQVVDALGQIDTGLGRVANGQGQLNDGLYSMDNDLKKLQGGLSKSSKGLGEIDKGLNKAQGYLGEVAGTKASHTFFLPKAQRTGKDFQKSLDAYMSGDRHILKWNIVLEGDPYSEKAMKTAGDIDQTISDKLKKTKYSDSKYGVGGLSSQNRDLNKLSTEDFTRTATYMMLGIALVLLWMLRSFWNTVYIIASLVISYFSALAFTEVIFREGFGYPGLTWSTPFFSMIMIVSLGVDYSIFLMMRYLEYRDWTPGKAVVEASRKIGGVVFSAAIILSGTFAALYPSGILTLMQVATVVILGLFIMAFLMLPLFLPGMMAVTRRLNADPDGPQGEKGSL</sequence>
<reference evidence="9 10" key="1">
    <citation type="submission" date="2016-10" db="EMBL/GenBank/DDBJ databases">
        <authorList>
            <person name="de Groot N.N."/>
        </authorList>
    </citation>
    <scope>NUCLEOTIDE SEQUENCE [LARGE SCALE GENOMIC DNA]</scope>
    <source>
        <strain evidence="9 10">DSM 45610</strain>
    </source>
</reference>
<evidence type="ECO:0000256" key="7">
    <source>
        <dbReference type="SAM" id="Phobius"/>
    </source>
</evidence>
<keyword evidence="5 7" id="KW-1133">Transmembrane helix</keyword>
<feature type="transmembrane region" description="Helical" evidence="7">
    <location>
        <begin position="964"/>
        <end position="983"/>
    </location>
</feature>
<dbReference type="RefSeq" id="WP_177168069.1">
    <property type="nucleotide sequence ID" value="NZ_FNNQ01000015.1"/>
</dbReference>
<evidence type="ECO:0000313" key="10">
    <source>
        <dbReference type="Proteomes" id="UP000198534"/>
    </source>
</evidence>
<evidence type="ECO:0000313" key="9">
    <source>
        <dbReference type="EMBL" id="SDX36391.1"/>
    </source>
</evidence>
<dbReference type="InterPro" id="IPR050545">
    <property type="entry name" value="Mycobact_MmpL"/>
</dbReference>
<dbReference type="InterPro" id="IPR000731">
    <property type="entry name" value="SSD"/>
</dbReference>
<keyword evidence="6 7" id="KW-0472">Membrane</keyword>
<name>A0A1H3B442_9BACL</name>
<feature type="transmembrane region" description="Helical" evidence="7">
    <location>
        <begin position="233"/>
        <end position="255"/>
    </location>
</feature>
<organism evidence="9 10">
    <name type="scientific">Marininema mesophilum</name>
    <dbReference type="NCBI Taxonomy" id="1048340"/>
    <lineage>
        <taxon>Bacteria</taxon>
        <taxon>Bacillati</taxon>
        <taxon>Bacillota</taxon>
        <taxon>Bacilli</taxon>
        <taxon>Bacillales</taxon>
        <taxon>Thermoactinomycetaceae</taxon>
        <taxon>Marininema</taxon>
    </lineage>
</organism>
<comment type="subcellular location">
    <subcellularLocation>
        <location evidence="1">Cell membrane</location>
        <topology evidence="1">Multi-pass membrane protein</topology>
    </subcellularLocation>
</comment>
<feature type="transmembrane region" description="Helical" evidence="7">
    <location>
        <begin position="888"/>
        <end position="909"/>
    </location>
</feature>
<evidence type="ECO:0000256" key="1">
    <source>
        <dbReference type="ARBA" id="ARBA00004651"/>
    </source>
</evidence>
<feature type="transmembrane region" description="Helical" evidence="7">
    <location>
        <begin position="364"/>
        <end position="381"/>
    </location>
</feature>
<dbReference type="EMBL" id="FNNQ01000015">
    <property type="protein sequence ID" value="SDX36391.1"/>
    <property type="molecule type" value="Genomic_DNA"/>
</dbReference>